<feature type="compositionally biased region" description="Polar residues" evidence="1">
    <location>
        <begin position="80"/>
        <end position="91"/>
    </location>
</feature>
<evidence type="ECO:0000256" key="1">
    <source>
        <dbReference type="SAM" id="MobiDB-lite"/>
    </source>
</evidence>
<proteinExistence type="predicted"/>
<protein>
    <submittedName>
        <fullName evidence="2">Uncharacterized protein</fullName>
    </submittedName>
</protein>
<accession>A0A7V2EEY6</accession>
<evidence type="ECO:0000313" key="2">
    <source>
        <dbReference type="EMBL" id="HEQ88224.1"/>
    </source>
</evidence>
<sequence>MDGTCELEGVVGELSVGEDEEVGELAVEKIGVGEEQIEVEVDKHLLEGTVEALYLRVFFWGAGVGEEVCQAKGFMAFSSSPANSEPLSLTKQRSDKGGSLVSAEGRKNVWTGTLRNLPCLP</sequence>
<gene>
    <name evidence="2" type="ORF">ENP06_02295</name>
</gene>
<reference evidence="2" key="1">
    <citation type="journal article" date="2020" name="mSystems">
        <title>Genome- and Community-Level Interaction Insights into Carbon Utilization and Element Cycling Functions of Hydrothermarchaeota in Hydrothermal Sediment.</title>
        <authorList>
            <person name="Zhou Z."/>
            <person name="Liu Y."/>
            <person name="Xu W."/>
            <person name="Pan J."/>
            <person name="Luo Z.H."/>
            <person name="Li M."/>
        </authorList>
    </citation>
    <scope>NUCLEOTIDE SEQUENCE [LARGE SCALE GENOMIC DNA]</scope>
    <source>
        <strain evidence="2">SpSt-186</strain>
    </source>
</reference>
<dbReference type="EMBL" id="DSHW01000172">
    <property type="protein sequence ID" value="HEQ88224.1"/>
    <property type="molecule type" value="Genomic_DNA"/>
</dbReference>
<organism evidence="2">
    <name type="scientific">Thermoanaerobaculum aquaticum</name>
    <dbReference type="NCBI Taxonomy" id="1312852"/>
    <lineage>
        <taxon>Bacteria</taxon>
        <taxon>Pseudomonadati</taxon>
        <taxon>Acidobacteriota</taxon>
        <taxon>Thermoanaerobaculia</taxon>
        <taxon>Thermoanaerobaculales</taxon>
        <taxon>Thermoanaerobaculaceae</taxon>
        <taxon>Thermoanaerobaculum</taxon>
    </lineage>
</organism>
<dbReference type="AlphaFoldDB" id="A0A7V2EEY6"/>
<name>A0A7V2EEY6_9BACT</name>
<feature type="region of interest" description="Disordered" evidence="1">
    <location>
        <begin position="80"/>
        <end position="100"/>
    </location>
</feature>
<comment type="caution">
    <text evidence="2">The sequence shown here is derived from an EMBL/GenBank/DDBJ whole genome shotgun (WGS) entry which is preliminary data.</text>
</comment>